<dbReference type="Proteomes" id="UP000182427">
    <property type="component" value="Chromosome I"/>
</dbReference>
<feature type="signal peptide" evidence="1">
    <location>
        <begin position="1"/>
        <end position="22"/>
    </location>
</feature>
<dbReference type="AlphaFoldDB" id="A0A1G7QL71"/>
<reference evidence="2 3" key="1">
    <citation type="submission" date="2016-10" db="EMBL/GenBank/DDBJ databases">
        <authorList>
            <person name="de Groot N.N."/>
        </authorList>
    </citation>
    <scope>NUCLEOTIDE SEQUENCE [LARGE SCALE GENOMIC DNA]</scope>
    <source>
        <strain evidence="2 3">GAS232</strain>
    </source>
</reference>
<sequence>MKLTPHLLALCLIFPVALNAQAKHSPDLRTEKIEWTWADRPESPNPALPNVLLLGDSITRAYYPATAKALDGVANVYLFATSACSADPRYAGQLKDYMALAAVPFAVVHFNNGMHGWRFTEAEYAASLPGVVGTLKKLQPQSHLVWTNTTPVRKDSDTGATNARIDQRNRDAAQVMQRLKVSMDDQHTLMQPHTDMHADDVHWNTAGSDLQAEQVAASIRKQLGH</sequence>
<evidence type="ECO:0000313" key="3">
    <source>
        <dbReference type="Proteomes" id="UP000182427"/>
    </source>
</evidence>
<dbReference type="Gene3D" id="3.40.50.1110">
    <property type="entry name" value="SGNH hydrolase"/>
    <property type="match status" value="1"/>
</dbReference>
<accession>A0A1G7QL71</accession>
<evidence type="ECO:0000256" key="1">
    <source>
        <dbReference type="SAM" id="SignalP"/>
    </source>
</evidence>
<dbReference type="InterPro" id="IPR036514">
    <property type="entry name" value="SGNH_hydro_sf"/>
</dbReference>
<gene>
    <name evidence="2" type="ORF">SAMN05444167_3911</name>
</gene>
<dbReference type="CDD" id="cd00229">
    <property type="entry name" value="SGNH_hydrolase"/>
    <property type="match status" value="1"/>
</dbReference>
<evidence type="ECO:0000313" key="2">
    <source>
        <dbReference type="EMBL" id="SDF99228.1"/>
    </source>
</evidence>
<dbReference type="OrthoDB" id="388542at2"/>
<dbReference type="EMBL" id="LT629690">
    <property type="protein sequence ID" value="SDF99228.1"/>
    <property type="molecule type" value="Genomic_DNA"/>
</dbReference>
<protein>
    <submittedName>
        <fullName evidence="2">Lysophospholipase L1</fullName>
    </submittedName>
</protein>
<dbReference type="SUPFAM" id="SSF52266">
    <property type="entry name" value="SGNH hydrolase"/>
    <property type="match status" value="1"/>
</dbReference>
<feature type="chain" id="PRO_5009242440" evidence="1">
    <location>
        <begin position="23"/>
        <end position="225"/>
    </location>
</feature>
<name>A0A1G7QL71_9BACT</name>
<organism evidence="2 3">
    <name type="scientific">Terriglobus roseus</name>
    <dbReference type="NCBI Taxonomy" id="392734"/>
    <lineage>
        <taxon>Bacteria</taxon>
        <taxon>Pseudomonadati</taxon>
        <taxon>Acidobacteriota</taxon>
        <taxon>Terriglobia</taxon>
        <taxon>Terriglobales</taxon>
        <taxon>Acidobacteriaceae</taxon>
        <taxon>Terriglobus</taxon>
    </lineage>
</organism>
<keyword evidence="1" id="KW-0732">Signal</keyword>
<dbReference type="GO" id="GO:0016788">
    <property type="term" value="F:hydrolase activity, acting on ester bonds"/>
    <property type="evidence" value="ECO:0007669"/>
    <property type="project" value="UniProtKB-ARBA"/>
</dbReference>
<proteinExistence type="predicted"/>
<keyword evidence="3" id="KW-1185">Reference proteome</keyword>